<feature type="domain" description="FAD-binding PCMH-type" evidence="1">
    <location>
        <begin position="21"/>
        <end position="182"/>
    </location>
</feature>
<dbReference type="EMBL" id="DF820479">
    <property type="protein sequence ID" value="GAK61480.1"/>
    <property type="molecule type" value="Genomic_DNA"/>
</dbReference>
<dbReference type="Pfam" id="PF03450">
    <property type="entry name" value="CO_deh_flav_C"/>
    <property type="match status" value="1"/>
</dbReference>
<accession>A0A081CA75</accession>
<keyword evidence="3" id="KW-1185">Reference proteome</keyword>
<dbReference type="Proteomes" id="UP000030661">
    <property type="component" value="Unassembled WGS sequence"/>
</dbReference>
<dbReference type="eggNOG" id="COG1319">
    <property type="taxonomic scope" value="Bacteria"/>
</dbReference>
<dbReference type="InterPro" id="IPR016166">
    <property type="entry name" value="FAD-bd_PCMH"/>
</dbReference>
<sequence length="290" mass="31637">MSDEYSIVWTELGIEPRAELFEGKDLNYVAPTTLAEAEQLKQSAKGYHYLAGGTILNWKGSPRVKGLIDLKHLQLEKITGISTEIRIGAMATIQYLADCPALPQALRNSAKLFTSKNIRNMATIGGTATGNFFVSDVLPVLAAFQVDIEYFQDGRKAVMPLVTWLRHKSGLICAILIKHTHRTVFFRQEKIAQMDFPLIVTALGVELNDGKISEPVIAISGAIGKLIVSESGAAVLSGKSPSEVTFEELNAAVQQEVEPTGNVKATPRVKRRVIESHLKAILAELQKEGA</sequence>
<dbReference type="SUPFAM" id="SSF55447">
    <property type="entry name" value="CO dehydrogenase flavoprotein C-terminal domain-like"/>
    <property type="match status" value="1"/>
</dbReference>
<name>A0A081CA75_VECG1</name>
<dbReference type="AlphaFoldDB" id="A0A081CA75"/>
<dbReference type="SUPFAM" id="SSF56176">
    <property type="entry name" value="FAD-binding/transporter-associated domain-like"/>
    <property type="match status" value="1"/>
</dbReference>
<gene>
    <name evidence="2" type="ORF">U27_01381</name>
</gene>
<dbReference type="InterPro" id="IPR002346">
    <property type="entry name" value="Mopterin_DH_FAD-bd"/>
</dbReference>
<dbReference type="PANTHER" id="PTHR42659">
    <property type="entry name" value="XANTHINE DEHYDROGENASE SUBUNIT C-RELATED"/>
    <property type="match status" value="1"/>
</dbReference>
<dbReference type="STRING" id="1499967.U27_01381"/>
<dbReference type="InterPro" id="IPR016169">
    <property type="entry name" value="FAD-bd_PCMH_sub2"/>
</dbReference>
<dbReference type="InterPro" id="IPR051312">
    <property type="entry name" value="Diverse_Substr_Oxidored"/>
</dbReference>
<dbReference type="InterPro" id="IPR005107">
    <property type="entry name" value="CO_DH_flav_C"/>
</dbReference>
<dbReference type="Gene3D" id="3.30.390.50">
    <property type="entry name" value="CO dehydrogenase flavoprotein, C-terminal domain"/>
    <property type="match status" value="1"/>
</dbReference>
<dbReference type="InterPro" id="IPR036683">
    <property type="entry name" value="CO_DH_flav_C_dom_sf"/>
</dbReference>
<dbReference type="GO" id="GO:0016491">
    <property type="term" value="F:oxidoreductase activity"/>
    <property type="evidence" value="ECO:0007669"/>
    <property type="project" value="InterPro"/>
</dbReference>
<dbReference type="PANTHER" id="PTHR42659:SF9">
    <property type="entry name" value="XANTHINE DEHYDROGENASE FAD-BINDING SUBUNIT XDHB-RELATED"/>
    <property type="match status" value="1"/>
</dbReference>
<dbReference type="Pfam" id="PF00941">
    <property type="entry name" value="FAD_binding_5"/>
    <property type="match status" value="1"/>
</dbReference>
<dbReference type="Gene3D" id="3.30.465.10">
    <property type="match status" value="1"/>
</dbReference>
<evidence type="ECO:0000313" key="2">
    <source>
        <dbReference type="EMBL" id="GAK61480.1"/>
    </source>
</evidence>
<dbReference type="PROSITE" id="PS51387">
    <property type="entry name" value="FAD_PCMH"/>
    <property type="match status" value="1"/>
</dbReference>
<evidence type="ECO:0000259" key="1">
    <source>
        <dbReference type="PROSITE" id="PS51387"/>
    </source>
</evidence>
<organism evidence="2">
    <name type="scientific">Vecturithrix granuli</name>
    <dbReference type="NCBI Taxonomy" id="1499967"/>
    <lineage>
        <taxon>Bacteria</taxon>
        <taxon>Candidatus Moduliflexota</taxon>
        <taxon>Candidatus Vecturitrichia</taxon>
        <taxon>Candidatus Vecturitrichales</taxon>
        <taxon>Candidatus Vecturitrichaceae</taxon>
        <taxon>Candidatus Vecturithrix</taxon>
    </lineage>
</organism>
<dbReference type="HOGENOM" id="CLU_958653_0_0_0"/>
<protein>
    <submittedName>
        <fullName evidence="2">Xanthine dehydrogenase</fullName>
    </submittedName>
</protein>
<dbReference type="SMART" id="SM01092">
    <property type="entry name" value="CO_deh_flav_C"/>
    <property type="match status" value="1"/>
</dbReference>
<evidence type="ECO:0000313" key="3">
    <source>
        <dbReference type="Proteomes" id="UP000030661"/>
    </source>
</evidence>
<proteinExistence type="predicted"/>
<reference evidence="2" key="1">
    <citation type="journal article" date="2015" name="PeerJ">
        <title>First genomic representation of candidate bacterial phylum KSB3 points to enhanced environmental sensing as a trigger of wastewater bulking.</title>
        <authorList>
            <person name="Sekiguchi Y."/>
            <person name="Ohashi A."/>
            <person name="Parks D.H."/>
            <person name="Yamauchi T."/>
            <person name="Tyson G.W."/>
            <person name="Hugenholtz P."/>
        </authorList>
    </citation>
    <scope>NUCLEOTIDE SEQUENCE [LARGE SCALE GENOMIC DNA]</scope>
</reference>
<dbReference type="GO" id="GO:0071949">
    <property type="term" value="F:FAD binding"/>
    <property type="evidence" value="ECO:0007669"/>
    <property type="project" value="InterPro"/>
</dbReference>
<dbReference type="InterPro" id="IPR036318">
    <property type="entry name" value="FAD-bd_PCMH-like_sf"/>
</dbReference>